<dbReference type="InterPro" id="IPR036396">
    <property type="entry name" value="Cyt_P450_sf"/>
</dbReference>
<keyword evidence="4" id="KW-0408">Iron</keyword>
<comment type="similarity">
    <text evidence="1">Belongs to the cytochrome P450 family.</text>
</comment>
<evidence type="ECO:0000256" key="3">
    <source>
        <dbReference type="ARBA" id="ARBA00023002"/>
    </source>
</evidence>
<keyword evidence="2" id="KW-0479">Metal-binding</keyword>
<dbReference type="GO" id="GO:0016491">
    <property type="term" value="F:oxidoreductase activity"/>
    <property type="evidence" value="ECO:0007669"/>
    <property type="project" value="UniProtKB-KW"/>
</dbReference>
<reference evidence="5 6" key="1">
    <citation type="submission" date="2024-09" db="EMBL/GenBank/DDBJ databases">
        <title>Chromosome-scale assembly of Riccia sorocarpa.</title>
        <authorList>
            <person name="Paukszto L."/>
        </authorList>
    </citation>
    <scope>NUCLEOTIDE SEQUENCE [LARGE SCALE GENOMIC DNA]</scope>
    <source>
        <strain evidence="5">LP-2024</strain>
        <tissue evidence="5">Aerial parts of the thallus</tissue>
    </source>
</reference>
<dbReference type="EMBL" id="JBJQOH010000002">
    <property type="protein sequence ID" value="KAL3695326.1"/>
    <property type="molecule type" value="Genomic_DNA"/>
</dbReference>
<proteinExistence type="inferred from homology"/>
<keyword evidence="3" id="KW-0560">Oxidoreductase</keyword>
<evidence type="ECO:0000256" key="2">
    <source>
        <dbReference type="ARBA" id="ARBA00022723"/>
    </source>
</evidence>
<dbReference type="PANTHER" id="PTHR47944">
    <property type="entry name" value="CYTOCHROME P450 98A9"/>
    <property type="match status" value="1"/>
</dbReference>
<dbReference type="SUPFAM" id="SSF48264">
    <property type="entry name" value="Cytochrome P450"/>
    <property type="match status" value="1"/>
</dbReference>
<dbReference type="Pfam" id="PF00067">
    <property type="entry name" value="p450"/>
    <property type="match status" value="1"/>
</dbReference>
<evidence type="ECO:0000256" key="4">
    <source>
        <dbReference type="ARBA" id="ARBA00023004"/>
    </source>
</evidence>
<dbReference type="Proteomes" id="UP001633002">
    <property type="component" value="Unassembled WGS sequence"/>
</dbReference>
<dbReference type="GO" id="GO:0046872">
    <property type="term" value="F:metal ion binding"/>
    <property type="evidence" value="ECO:0007669"/>
    <property type="project" value="UniProtKB-KW"/>
</dbReference>
<protein>
    <submittedName>
        <fullName evidence="5">Uncharacterized protein</fullName>
    </submittedName>
</protein>
<evidence type="ECO:0000313" key="5">
    <source>
        <dbReference type="EMBL" id="KAL3695326.1"/>
    </source>
</evidence>
<organism evidence="5 6">
    <name type="scientific">Riccia sorocarpa</name>
    <dbReference type="NCBI Taxonomy" id="122646"/>
    <lineage>
        <taxon>Eukaryota</taxon>
        <taxon>Viridiplantae</taxon>
        <taxon>Streptophyta</taxon>
        <taxon>Embryophyta</taxon>
        <taxon>Marchantiophyta</taxon>
        <taxon>Marchantiopsida</taxon>
        <taxon>Marchantiidae</taxon>
        <taxon>Marchantiales</taxon>
        <taxon>Ricciaceae</taxon>
        <taxon>Riccia</taxon>
    </lineage>
</organism>
<dbReference type="InterPro" id="IPR001128">
    <property type="entry name" value="Cyt_P450"/>
</dbReference>
<comment type="caution">
    <text evidence="5">The sequence shown here is derived from an EMBL/GenBank/DDBJ whole genome shotgun (WGS) entry which is preliminary data.</text>
</comment>
<keyword evidence="6" id="KW-1185">Reference proteome</keyword>
<accession>A0ABD3HWK4</accession>
<dbReference type="AlphaFoldDB" id="A0ABD3HWK4"/>
<dbReference type="Gene3D" id="1.10.630.10">
    <property type="entry name" value="Cytochrome P450"/>
    <property type="match status" value="1"/>
</dbReference>
<gene>
    <name evidence="5" type="ORF">R1sor_009402</name>
</gene>
<evidence type="ECO:0000256" key="1">
    <source>
        <dbReference type="ARBA" id="ARBA00010617"/>
    </source>
</evidence>
<evidence type="ECO:0000313" key="6">
    <source>
        <dbReference type="Proteomes" id="UP001633002"/>
    </source>
</evidence>
<name>A0ABD3HWK4_9MARC</name>
<dbReference type="PANTHER" id="PTHR47944:SF4">
    <property type="entry name" value="OS09G0441700 PROTEIN"/>
    <property type="match status" value="1"/>
</dbReference>
<sequence length="314" mass="35051">MRQLQLSQFVTSVDPGRRPQVMKIEPSVTGGKWAVVGGLLTKALTVTCANVKRWYGIWTVSAILYCYEEVMKRNRSLSFDTADDLIMCGAVALTEQTFTPERQRYQVYRAIASLLGYHVRTPLPAVLEAGVKAQWPNQSDVKELVASPRPSRIRNSQEDPLQRGIQALDAGRIVLEKAVELVSSIVDRQKLDDLPWEPRPDPAWPSAQKSEDDEVWVNDASLEALVDEFETYHGVTHNGRAPENVGGTDDISVTIEGALRELLKDSCILEKAQAEMDSVVGRERLVNESDLPNLPYLNAIVDDKRLSLLVRVSK</sequence>